<evidence type="ECO:0000256" key="11">
    <source>
        <dbReference type="ARBA" id="ARBA00031253"/>
    </source>
</evidence>
<evidence type="ECO:0000256" key="13">
    <source>
        <dbReference type="ARBA" id="ARBA00033353"/>
    </source>
</evidence>
<comment type="function">
    <text evidence="1">Catalyzes the reversible adenylation of nicotinate mononucleotide (NaMN) to nicotinic acid adenine dinucleotide (NaAD).</text>
</comment>
<evidence type="ECO:0000256" key="14">
    <source>
        <dbReference type="ARBA" id="ARBA00048721"/>
    </source>
</evidence>
<dbReference type="GO" id="GO:0009435">
    <property type="term" value="P:NAD+ biosynthetic process"/>
    <property type="evidence" value="ECO:0007669"/>
    <property type="project" value="UniProtKB-UniPathway"/>
</dbReference>
<dbReference type="GO" id="GO:0005524">
    <property type="term" value="F:ATP binding"/>
    <property type="evidence" value="ECO:0007669"/>
    <property type="project" value="UniProtKB-KW"/>
</dbReference>
<accession>A0A2T3ML54</accession>
<dbReference type="InterPro" id="IPR014729">
    <property type="entry name" value="Rossmann-like_a/b/a_fold"/>
</dbReference>
<dbReference type="SUPFAM" id="SSF52374">
    <property type="entry name" value="Nucleotidylyl transferase"/>
    <property type="match status" value="1"/>
</dbReference>
<dbReference type="RefSeq" id="WP_107237247.1">
    <property type="nucleotide sequence ID" value="NZ_PYLW01000008.1"/>
</dbReference>
<dbReference type="NCBIfam" id="NF006479">
    <property type="entry name" value="PRK08887.1"/>
    <property type="match status" value="1"/>
</dbReference>
<dbReference type="EMBL" id="PYLW01000008">
    <property type="protein sequence ID" value="PSV97011.1"/>
    <property type="molecule type" value="Genomic_DNA"/>
</dbReference>
<gene>
    <name evidence="16" type="ORF">C9I88_09455</name>
</gene>
<protein>
    <recommendedName>
        <fullName evidence="4">nicotinate-nucleotide adenylyltransferase</fullName>
        <ecNumber evidence="4">2.7.7.18</ecNumber>
    </recommendedName>
    <alternativeName>
        <fullName evidence="13">Deamido-NAD(+) diphosphorylase</fullName>
    </alternativeName>
    <alternativeName>
        <fullName evidence="12">Deamido-NAD(+) pyrophosphorylase</fullName>
    </alternativeName>
    <alternativeName>
        <fullName evidence="11">Nicotinate mononucleotide adenylyltransferase</fullName>
    </alternativeName>
</protein>
<evidence type="ECO:0000256" key="4">
    <source>
        <dbReference type="ARBA" id="ARBA00012389"/>
    </source>
</evidence>
<evidence type="ECO:0000256" key="5">
    <source>
        <dbReference type="ARBA" id="ARBA00022642"/>
    </source>
</evidence>
<dbReference type="InterPro" id="IPR004821">
    <property type="entry name" value="Cyt_trans-like"/>
</dbReference>
<dbReference type="EC" id="2.7.7.18" evidence="4"/>
<evidence type="ECO:0000259" key="15">
    <source>
        <dbReference type="Pfam" id="PF01467"/>
    </source>
</evidence>
<dbReference type="Proteomes" id="UP000241954">
    <property type="component" value="Unassembled WGS sequence"/>
</dbReference>
<comment type="catalytic activity">
    <reaction evidence="14">
        <text>nicotinate beta-D-ribonucleotide + ATP + H(+) = deamido-NAD(+) + diphosphate</text>
        <dbReference type="Rhea" id="RHEA:22860"/>
        <dbReference type="ChEBI" id="CHEBI:15378"/>
        <dbReference type="ChEBI" id="CHEBI:30616"/>
        <dbReference type="ChEBI" id="CHEBI:33019"/>
        <dbReference type="ChEBI" id="CHEBI:57502"/>
        <dbReference type="ChEBI" id="CHEBI:58437"/>
        <dbReference type="EC" id="2.7.7.18"/>
    </reaction>
</comment>
<dbReference type="PANTHER" id="PTHR39321:SF3">
    <property type="entry name" value="PHOSPHOPANTETHEINE ADENYLYLTRANSFERASE"/>
    <property type="match status" value="1"/>
</dbReference>
<evidence type="ECO:0000313" key="17">
    <source>
        <dbReference type="Proteomes" id="UP000241954"/>
    </source>
</evidence>
<dbReference type="CDD" id="cd02165">
    <property type="entry name" value="NMNAT"/>
    <property type="match status" value="1"/>
</dbReference>
<keyword evidence="8" id="KW-0547">Nucleotide-binding</keyword>
<keyword evidence="6 16" id="KW-0808">Transferase</keyword>
<feature type="domain" description="Cytidyltransferase-like" evidence="15">
    <location>
        <begin position="7"/>
        <end position="145"/>
    </location>
</feature>
<organism evidence="16 17">
    <name type="scientific">Photobacterium iliopiscarium</name>
    <dbReference type="NCBI Taxonomy" id="56192"/>
    <lineage>
        <taxon>Bacteria</taxon>
        <taxon>Pseudomonadati</taxon>
        <taxon>Pseudomonadota</taxon>
        <taxon>Gammaproteobacteria</taxon>
        <taxon>Vibrionales</taxon>
        <taxon>Vibrionaceae</taxon>
        <taxon>Photobacterium</taxon>
    </lineage>
</organism>
<keyword evidence="7 16" id="KW-0548">Nucleotidyltransferase</keyword>
<keyword evidence="10" id="KW-0520">NAD</keyword>
<dbReference type="InterPro" id="IPR005248">
    <property type="entry name" value="NadD/NMNAT"/>
</dbReference>
<reference evidence="16 17" key="1">
    <citation type="submission" date="2018-01" db="EMBL/GenBank/DDBJ databases">
        <title>Whole genome sequencing of Histamine producing bacteria.</title>
        <authorList>
            <person name="Butler K."/>
        </authorList>
    </citation>
    <scope>NUCLEOTIDE SEQUENCE [LARGE SCALE GENOMIC DNA]</scope>
    <source>
        <strain evidence="16 17">NCIMB 13481</strain>
    </source>
</reference>
<comment type="caution">
    <text evidence="16">The sequence shown here is derived from an EMBL/GenBank/DDBJ whole genome shotgun (WGS) entry which is preliminary data.</text>
</comment>
<dbReference type="Gene3D" id="3.40.50.620">
    <property type="entry name" value="HUPs"/>
    <property type="match status" value="1"/>
</dbReference>
<evidence type="ECO:0000256" key="2">
    <source>
        <dbReference type="ARBA" id="ARBA00005019"/>
    </source>
</evidence>
<evidence type="ECO:0000256" key="10">
    <source>
        <dbReference type="ARBA" id="ARBA00023027"/>
    </source>
</evidence>
<dbReference type="GO" id="GO:0004515">
    <property type="term" value="F:nicotinate-nucleotide adenylyltransferase activity"/>
    <property type="evidence" value="ECO:0007669"/>
    <property type="project" value="UniProtKB-EC"/>
</dbReference>
<dbReference type="UniPathway" id="UPA00253">
    <property type="reaction ID" value="UER00332"/>
</dbReference>
<evidence type="ECO:0000256" key="1">
    <source>
        <dbReference type="ARBA" id="ARBA00002324"/>
    </source>
</evidence>
<dbReference type="STRING" id="56192.UB38_08740"/>
<evidence type="ECO:0000256" key="7">
    <source>
        <dbReference type="ARBA" id="ARBA00022695"/>
    </source>
</evidence>
<comment type="similarity">
    <text evidence="3">Belongs to the NadD family.</text>
</comment>
<evidence type="ECO:0000256" key="8">
    <source>
        <dbReference type="ARBA" id="ARBA00022741"/>
    </source>
</evidence>
<evidence type="ECO:0000256" key="6">
    <source>
        <dbReference type="ARBA" id="ARBA00022679"/>
    </source>
</evidence>
<comment type="pathway">
    <text evidence="2">Cofactor biosynthesis; NAD(+) biosynthesis; deamido-NAD(+) from nicotinate D-ribonucleotide: step 1/1.</text>
</comment>
<evidence type="ECO:0000256" key="3">
    <source>
        <dbReference type="ARBA" id="ARBA00009014"/>
    </source>
</evidence>
<evidence type="ECO:0000313" key="16">
    <source>
        <dbReference type="EMBL" id="PSV97011.1"/>
    </source>
</evidence>
<dbReference type="PANTHER" id="PTHR39321">
    <property type="entry name" value="NICOTINATE-NUCLEOTIDE ADENYLYLTRANSFERASE-RELATED"/>
    <property type="match status" value="1"/>
</dbReference>
<name>A0A2T3ML54_9GAMM</name>
<proteinExistence type="inferred from homology"/>
<evidence type="ECO:0000256" key="12">
    <source>
        <dbReference type="ARBA" id="ARBA00033140"/>
    </source>
</evidence>
<keyword evidence="9" id="KW-0067">ATP-binding</keyword>
<dbReference type="Pfam" id="PF01467">
    <property type="entry name" value="CTP_transf_like"/>
    <property type="match status" value="1"/>
</dbReference>
<sequence length="175" mass="20168">MKQTLAVFGSAFNPPSLGHRSVLERLNQFDKVLLLPSYQHAWGKVMLDYEARCDLVRAFIGDIGQLNLELSTLEQQIAIDDNAVTTFAVLEALQLRHPDTNITFVIGPDNFLNFHRFYKADYILKRWQIMACPETLPVRSTMIREALVHNDDITQYTTPTVTTMLMNDERFQFTE</sequence>
<evidence type="ECO:0000256" key="9">
    <source>
        <dbReference type="ARBA" id="ARBA00022840"/>
    </source>
</evidence>
<dbReference type="AlphaFoldDB" id="A0A2T3ML54"/>
<keyword evidence="5" id="KW-0662">Pyridine nucleotide biosynthesis</keyword>